<dbReference type="AlphaFoldDB" id="K0KXV6"/>
<protein>
    <recommendedName>
        <fullName evidence="4">Large ribosomal subunit protein uL4m</fullName>
    </recommendedName>
</protein>
<evidence type="ECO:0000256" key="3">
    <source>
        <dbReference type="ARBA" id="ARBA00023274"/>
    </source>
</evidence>
<dbReference type="PANTHER" id="PTHR10746">
    <property type="entry name" value="50S RIBOSOMAL PROTEIN L4"/>
    <property type="match status" value="1"/>
</dbReference>
<keyword evidence="3" id="KW-0687">Ribonucleoprotein</keyword>
<dbReference type="Gene3D" id="3.40.1370.10">
    <property type="match status" value="1"/>
</dbReference>
<dbReference type="Pfam" id="PF00573">
    <property type="entry name" value="Ribosomal_L4"/>
    <property type="match status" value="1"/>
</dbReference>
<dbReference type="GO" id="GO:0005840">
    <property type="term" value="C:ribosome"/>
    <property type="evidence" value="ECO:0007669"/>
    <property type="project" value="UniProtKB-KW"/>
</dbReference>
<dbReference type="InterPro" id="IPR013005">
    <property type="entry name" value="Ribosomal_uL4-like"/>
</dbReference>
<sequence length="271" mass="30629">MLPNMFLKNRSILVNPIRQQIAKLATSASPESIVTSTEPNKKPTHIIKDHSQETPNYVLSSLREFPSLKPITFQPVHSSLLNTPLRRDLLWKAVIYDADNARVGASNPPSRNQMGYSRRKLAAQKGSGNARVGSRGSPIREDGGYALARNAPNQHGTEVNYKVYQRAVRIALSDAYRKGKLFLINDSLELPTNDDLTIKMFLKKFQLHDKKLLFITNELRENLLEATKTFEKKIDVAQKEGIKVKDLLKAEQIFIELSALKAFQKTYGEEL</sequence>
<organism evidence="5 6">
    <name type="scientific">Wickerhamomyces ciferrii (strain ATCC 14091 / BCRC 22168 / CBS 111 / JCM 3599 / NBRC 0793 / NRRL Y-1031 F-60-10)</name>
    <name type="common">Yeast</name>
    <name type="synonym">Pichia ciferrii</name>
    <dbReference type="NCBI Taxonomy" id="1206466"/>
    <lineage>
        <taxon>Eukaryota</taxon>
        <taxon>Fungi</taxon>
        <taxon>Dikarya</taxon>
        <taxon>Ascomycota</taxon>
        <taxon>Saccharomycotina</taxon>
        <taxon>Saccharomycetes</taxon>
        <taxon>Phaffomycetales</taxon>
        <taxon>Wickerhamomycetaceae</taxon>
        <taxon>Wickerhamomyces</taxon>
    </lineage>
</organism>
<evidence type="ECO:0000313" key="5">
    <source>
        <dbReference type="EMBL" id="CCH46897.1"/>
    </source>
</evidence>
<comment type="similarity">
    <text evidence="1">Belongs to the universal ribosomal protein uL4 family.</text>
</comment>
<dbReference type="InParanoid" id="K0KXV6"/>
<keyword evidence="2 5" id="KW-0689">Ribosomal protein</keyword>
<evidence type="ECO:0000256" key="4">
    <source>
        <dbReference type="ARBA" id="ARBA00040565"/>
    </source>
</evidence>
<dbReference type="PANTHER" id="PTHR10746:SF6">
    <property type="entry name" value="LARGE RIBOSOMAL SUBUNIT PROTEIN UL4M"/>
    <property type="match status" value="1"/>
</dbReference>
<dbReference type="Proteomes" id="UP000009328">
    <property type="component" value="Unassembled WGS sequence"/>
</dbReference>
<proteinExistence type="inferred from homology"/>
<dbReference type="SUPFAM" id="SSF52166">
    <property type="entry name" value="Ribosomal protein L4"/>
    <property type="match status" value="1"/>
</dbReference>
<reference evidence="5 6" key="1">
    <citation type="journal article" date="2012" name="Eukaryot. Cell">
        <title>Draft genome sequence of Wickerhamomyces ciferrii NRRL Y-1031 F-60-10.</title>
        <authorList>
            <person name="Schneider J."/>
            <person name="Andrea H."/>
            <person name="Blom J."/>
            <person name="Jaenicke S."/>
            <person name="Ruckert C."/>
            <person name="Schorsch C."/>
            <person name="Szczepanowski R."/>
            <person name="Farwick M."/>
            <person name="Goesmann A."/>
            <person name="Puhler A."/>
            <person name="Schaffer S."/>
            <person name="Tauch A."/>
            <person name="Kohler T."/>
            <person name="Brinkrolf K."/>
        </authorList>
    </citation>
    <scope>NUCLEOTIDE SEQUENCE [LARGE SCALE GENOMIC DNA]</scope>
    <source>
        <strain evidence="6">ATCC 14091 / BCRC 22168 / CBS 111 / JCM 3599 / NBRC 0793 / NRRL Y-1031 F-60-10</strain>
    </source>
</reference>
<dbReference type="eggNOG" id="KOG1624">
    <property type="taxonomic scope" value="Eukaryota"/>
</dbReference>
<dbReference type="STRING" id="1206466.K0KXV6"/>
<dbReference type="InterPro" id="IPR023574">
    <property type="entry name" value="Ribosomal_uL4_dom_sf"/>
</dbReference>
<evidence type="ECO:0000313" key="6">
    <source>
        <dbReference type="Proteomes" id="UP000009328"/>
    </source>
</evidence>
<accession>K0KXV6</accession>
<dbReference type="HOGENOM" id="CLU_041575_4_2_1"/>
<evidence type="ECO:0000256" key="1">
    <source>
        <dbReference type="ARBA" id="ARBA00010528"/>
    </source>
</evidence>
<comment type="caution">
    <text evidence="5">The sequence shown here is derived from an EMBL/GenBank/DDBJ whole genome shotgun (WGS) entry which is preliminary data.</text>
</comment>
<gene>
    <name evidence="5" type="ORF">BN7_6500</name>
</gene>
<dbReference type="GO" id="GO:1990904">
    <property type="term" value="C:ribonucleoprotein complex"/>
    <property type="evidence" value="ECO:0007669"/>
    <property type="project" value="UniProtKB-KW"/>
</dbReference>
<keyword evidence="6" id="KW-1185">Reference proteome</keyword>
<evidence type="ECO:0000256" key="2">
    <source>
        <dbReference type="ARBA" id="ARBA00022980"/>
    </source>
</evidence>
<name>K0KXV6_WICCF</name>
<dbReference type="GO" id="GO:0006412">
    <property type="term" value="P:translation"/>
    <property type="evidence" value="ECO:0007669"/>
    <property type="project" value="InterPro"/>
</dbReference>
<dbReference type="InterPro" id="IPR002136">
    <property type="entry name" value="Ribosomal_uL4"/>
</dbReference>
<dbReference type="EMBL" id="CAIF01000281">
    <property type="protein sequence ID" value="CCH46897.1"/>
    <property type="molecule type" value="Genomic_DNA"/>
</dbReference>
<dbReference type="FunCoup" id="K0KXV6">
    <property type="interactions" value="336"/>
</dbReference>
<dbReference type="GO" id="GO:0003735">
    <property type="term" value="F:structural constituent of ribosome"/>
    <property type="evidence" value="ECO:0007669"/>
    <property type="project" value="InterPro"/>
</dbReference>